<feature type="transmembrane region" description="Helical" evidence="15">
    <location>
        <begin position="211"/>
        <end position="236"/>
    </location>
</feature>
<feature type="signal peptide" evidence="16">
    <location>
        <begin position="1"/>
        <end position="24"/>
    </location>
</feature>
<dbReference type="CDD" id="cd15274">
    <property type="entry name" value="7tmB1_calcitonin_R"/>
    <property type="match status" value="1"/>
</dbReference>
<proteinExistence type="inferred from homology"/>
<comment type="function">
    <text evidence="15">Functions as G protein-coupled receptor for calcitonin-gene-related peptides and adrenomedulli. Specificity is modulated by accessory proteins. Activates cAMP-dependent pathway.</text>
</comment>
<keyword evidence="11 15" id="KW-0675">Receptor</keyword>
<dbReference type="PANTHER" id="PTHR45620:SF21">
    <property type="entry name" value="CALCITONIN GENE-RELATED PEPTIDE TYPE 1 RECEPTOR"/>
    <property type="match status" value="1"/>
</dbReference>
<dbReference type="InterPro" id="IPR017983">
    <property type="entry name" value="GPCR_2_secretin-like_CS"/>
</dbReference>
<name>A0ABN9DDB8_9NEOB</name>
<keyword evidence="8 15" id="KW-0297">G-protein coupled receptor</keyword>
<dbReference type="Gene3D" id="1.20.1070.10">
    <property type="entry name" value="Rhodopsin 7-helix transmembrane proteins"/>
    <property type="match status" value="1"/>
</dbReference>
<feature type="transmembrane region" description="Helical" evidence="15">
    <location>
        <begin position="404"/>
        <end position="425"/>
    </location>
</feature>
<evidence type="ECO:0000256" key="8">
    <source>
        <dbReference type="ARBA" id="ARBA00023040"/>
    </source>
</evidence>
<dbReference type="Pfam" id="PF00002">
    <property type="entry name" value="7tm_2"/>
    <property type="match status" value="1"/>
</dbReference>
<evidence type="ECO:0000256" key="2">
    <source>
        <dbReference type="ARBA" id="ARBA00005314"/>
    </source>
</evidence>
<evidence type="ECO:0000256" key="9">
    <source>
        <dbReference type="ARBA" id="ARBA00023136"/>
    </source>
</evidence>
<dbReference type="InterPro" id="IPR017981">
    <property type="entry name" value="GPCR_2-like_7TM"/>
</dbReference>
<dbReference type="InterPro" id="IPR000832">
    <property type="entry name" value="GPCR_2_secretin-like"/>
</dbReference>
<evidence type="ECO:0000256" key="13">
    <source>
        <dbReference type="ARBA" id="ARBA00023224"/>
    </source>
</evidence>
<comment type="caution">
    <text evidence="19">The sequence shown here is derived from an EMBL/GenBank/DDBJ whole genome shotgun (WGS) entry which is preliminary data.</text>
</comment>
<dbReference type="Proteomes" id="UP001162483">
    <property type="component" value="Unassembled WGS sequence"/>
</dbReference>
<feature type="transmembrane region" description="Helical" evidence="15">
    <location>
        <begin position="324"/>
        <end position="347"/>
    </location>
</feature>
<comment type="subcellular location">
    <subcellularLocation>
        <location evidence="1 15">Cell membrane</location>
        <topology evidence="1 15">Multi-pass membrane protein</topology>
    </subcellularLocation>
</comment>
<evidence type="ECO:0000256" key="16">
    <source>
        <dbReference type="SAM" id="SignalP"/>
    </source>
</evidence>
<evidence type="ECO:0000256" key="14">
    <source>
        <dbReference type="ARBA" id="ARBA00030562"/>
    </source>
</evidence>
<sequence>TASLPLSLSHSLALFFFFSFSIRSANRRLAPPSPGTSATSSGTSLGLFQDVTSRLPRLKGISCKMEKYLLLVYILSFITATASTNIQGPAEEAEDTFEADVLAFGVTRNKIMTAQYECYQKILHDLPQEREGRYCNRTWDGWLCWGDTRMGEISEQRCPDYFQDFDPTEKVTKECDDKGNWFRHPESNRTWSNYTRCNKHTHVKVKTALNLYYLTIIGQGLSIASLLISLGIFFYFKNLSCQRITLHKNLFMSFVCNSIVTIISLTAVANNQTLVATNPVSCKISQFIHFYLMGCNYFWMLCEGIYLHTLIVVAVFAEKQHLIWYYLLGWGFPLIPACIHAVARIFYYNDNCWISSDTHLLYIIHGPICAALLVNLFFLLNIVRVLITKLKVTHQAESNLYMKAVRATLILVPLLGIQFVLLPWRPEGHIAEEIYDYVMHILMNYQGLLVATIFCFFNGEVQGVLKRHWNQYRIQFGNSFAHSEGLRSASYTISSISEAQGTTFTHDYNSEHTNGKNCHDMENMSFKQDKPYM</sequence>
<dbReference type="PROSITE" id="PS00649">
    <property type="entry name" value="G_PROTEIN_RECEP_F2_1"/>
    <property type="match status" value="1"/>
</dbReference>
<dbReference type="InterPro" id="IPR050332">
    <property type="entry name" value="GPCR_2"/>
</dbReference>
<keyword evidence="7 15" id="KW-1133">Transmembrane helix</keyword>
<feature type="transmembrane region" description="Helical" evidence="15">
    <location>
        <begin position="297"/>
        <end position="317"/>
    </location>
</feature>
<evidence type="ECO:0000256" key="10">
    <source>
        <dbReference type="ARBA" id="ARBA00023157"/>
    </source>
</evidence>
<feature type="chain" id="PRO_5046728880" description="Calcitonin gene-related peptide type 1 receptor" evidence="16">
    <location>
        <begin position="25"/>
        <end position="533"/>
    </location>
</feature>
<evidence type="ECO:0000256" key="1">
    <source>
        <dbReference type="ARBA" id="ARBA00004651"/>
    </source>
</evidence>
<feature type="domain" description="G-protein coupled receptors family 2 profile 2" evidence="18">
    <location>
        <begin position="211"/>
        <end position="458"/>
    </location>
</feature>
<comment type="similarity">
    <text evidence="2 15">Belongs to the G-protein coupled receptor 2 family.</text>
</comment>
<evidence type="ECO:0000256" key="7">
    <source>
        <dbReference type="ARBA" id="ARBA00022989"/>
    </source>
</evidence>
<protein>
    <recommendedName>
        <fullName evidence="3 15">Calcitonin gene-related peptide type 1 receptor</fullName>
        <shortName evidence="15">CGRP type 1 receptor</shortName>
    </recommendedName>
    <alternativeName>
        <fullName evidence="14 15">Calcitonin receptor-like receptor</fullName>
    </alternativeName>
</protein>
<feature type="non-terminal residue" evidence="19">
    <location>
        <position position="1"/>
    </location>
</feature>
<dbReference type="Gene3D" id="4.10.1240.10">
    <property type="entry name" value="GPCR, family 2, extracellular hormone receptor domain"/>
    <property type="match status" value="1"/>
</dbReference>
<keyword evidence="6 15" id="KW-0732">Signal</keyword>
<dbReference type="SMART" id="SM00008">
    <property type="entry name" value="HormR"/>
    <property type="match status" value="1"/>
</dbReference>
<evidence type="ECO:0000256" key="3">
    <source>
        <dbReference type="ARBA" id="ARBA00015885"/>
    </source>
</evidence>
<dbReference type="EMBL" id="CATNWA010014335">
    <property type="protein sequence ID" value="CAI9570580.1"/>
    <property type="molecule type" value="Genomic_DNA"/>
</dbReference>
<keyword evidence="9 15" id="KW-0472">Membrane</keyword>
<feature type="domain" description="G-protein coupled receptors family 2 profile 1" evidence="17">
    <location>
        <begin position="117"/>
        <end position="201"/>
    </location>
</feature>
<dbReference type="InterPro" id="IPR003289">
    <property type="entry name" value="GPCR_2_CGRP1_rcpt"/>
</dbReference>
<evidence type="ECO:0000256" key="15">
    <source>
        <dbReference type="RuleBase" id="RU368099"/>
    </source>
</evidence>
<dbReference type="Pfam" id="PF02793">
    <property type="entry name" value="HRM"/>
    <property type="match status" value="1"/>
</dbReference>
<evidence type="ECO:0000256" key="4">
    <source>
        <dbReference type="ARBA" id="ARBA00022475"/>
    </source>
</evidence>
<feature type="transmembrane region" description="Helical" evidence="15">
    <location>
        <begin position="437"/>
        <end position="457"/>
    </location>
</feature>
<dbReference type="PROSITE" id="PS00650">
    <property type="entry name" value="G_PROTEIN_RECEP_F2_2"/>
    <property type="match status" value="1"/>
</dbReference>
<dbReference type="PRINTS" id="PR01350">
    <property type="entry name" value="CTRFAMILY"/>
</dbReference>
<keyword evidence="13 15" id="KW-0807">Transducer</keyword>
<dbReference type="PRINTS" id="PR00249">
    <property type="entry name" value="GPCRSECRETIN"/>
</dbReference>
<keyword evidence="10 15" id="KW-1015">Disulfide bond</keyword>
<organism evidence="19 20">
    <name type="scientific">Staurois parvus</name>
    <dbReference type="NCBI Taxonomy" id="386267"/>
    <lineage>
        <taxon>Eukaryota</taxon>
        <taxon>Metazoa</taxon>
        <taxon>Chordata</taxon>
        <taxon>Craniata</taxon>
        <taxon>Vertebrata</taxon>
        <taxon>Euteleostomi</taxon>
        <taxon>Amphibia</taxon>
        <taxon>Batrachia</taxon>
        <taxon>Anura</taxon>
        <taxon>Neobatrachia</taxon>
        <taxon>Ranoidea</taxon>
        <taxon>Ranidae</taxon>
        <taxon>Staurois</taxon>
    </lineage>
</organism>
<gene>
    <name evidence="19" type="ORF">SPARVUS_LOCUS7117609</name>
</gene>
<evidence type="ECO:0000259" key="17">
    <source>
        <dbReference type="PROSITE" id="PS50227"/>
    </source>
</evidence>
<dbReference type="PRINTS" id="PR01351">
    <property type="entry name" value="CGRPRECEPTOR"/>
</dbReference>
<dbReference type="InterPro" id="IPR001879">
    <property type="entry name" value="GPCR_2_extracellular_dom"/>
</dbReference>
<evidence type="ECO:0000313" key="20">
    <source>
        <dbReference type="Proteomes" id="UP001162483"/>
    </source>
</evidence>
<evidence type="ECO:0000313" key="19">
    <source>
        <dbReference type="EMBL" id="CAI9570580.1"/>
    </source>
</evidence>
<keyword evidence="12 15" id="KW-0325">Glycoprotein</keyword>
<dbReference type="PROSITE" id="PS50261">
    <property type="entry name" value="G_PROTEIN_RECEP_F2_4"/>
    <property type="match status" value="1"/>
</dbReference>
<dbReference type="PANTHER" id="PTHR45620">
    <property type="entry name" value="PDF RECEPTOR-LIKE PROTEIN-RELATED"/>
    <property type="match status" value="1"/>
</dbReference>
<accession>A0ABN9DDB8</accession>
<reference evidence="19" key="1">
    <citation type="submission" date="2023-05" db="EMBL/GenBank/DDBJ databases">
        <authorList>
            <person name="Stuckert A."/>
        </authorList>
    </citation>
    <scope>NUCLEOTIDE SEQUENCE</scope>
</reference>
<dbReference type="SUPFAM" id="SSF111418">
    <property type="entry name" value="Hormone receptor domain"/>
    <property type="match status" value="1"/>
</dbReference>
<evidence type="ECO:0000256" key="5">
    <source>
        <dbReference type="ARBA" id="ARBA00022692"/>
    </source>
</evidence>
<keyword evidence="20" id="KW-1185">Reference proteome</keyword>
<dbReference type="PROSITE" id="PS50227">
    <property type="entry name" value="G_PROTEIN_RECEP_F2_3"/>
    <property type="match status" value="1"/>
</dbReference>
<keyword evidence="4 15" id="KW-1003">Cell membrane</keyword>
<evidence type="ECO:0000256" key="6">
    <source>
        <dbReference type="ARBA" id="ARBA00022729"/>
    </source>
</evidence>
<evidence type="ECO:0000259" key="18">
    <source>
        <dbReference type="PROSITE" id="PS50261"/>
    </source>
</evidence>
<feature type="transmembrane region" description="Helical" evidence="15">
    <location>
        <begin position="359"/>
        <end position="383"/>
    </location>
</feature>
<dbReference type="InterPro" id="IPR003287">
    <property type="entry name" value="GPCR_2_calcitonin_rcpt_fam"/>
</dbReference>
<feature type="transmembrane region" description="Helical" evidence="15">
    <location>
        <begin position="248"/>
        <end position="269"/>
    </location>
</feature>
<keyword evidence="5 15" id="KW-0812">Transmembrane</keyword>
<evidence type="ECO:0000256" key="11">
    <source>
        <dbReference type="ARBA" id="ARBA00023170"/>
    </source>
</evidence>
<dbReference type="InterPro" id="IPR036445">
    <property type="entry name" value="GPCR_2_extracell_dom_sf"/>
</dbReference>
<evidence type="ECO:0000256" key="12">
    <source>
        <dbReference type="ARBA" id="ARBA00023180"/>
    </source>
</evidence>